<feature type="compositionally biased region" description="Polar residues" evidence="1">
    <location>
        <begin position="1"/>
        <end position="12"/>
    </location>
</feature>
<feature type="region of interest" description="Disordered" evidence="1">
    <location>
        <begin position="185"/>
        <end position="251"/>
    </location>
</feature>
<dbReference type="PANTHER" id="PTHR38645">
    <property type="entry name" value="CHROMOSOME 9, WHOLE GENOME SHOTGUN SEQUENCE"/>
    <property type="match status" value="1"/>
</dbReference>
<evidence type="ECO:0000313" key="3">
    <source>
        <dbReference type="Proteomes" id="UP000800039"/>
    </source>
</evidence>
<name>A0A9P4L6H6_9PLEO</name>
<dbReference type="PANTHER" id="PTHR38645:SF1">
    <property type="entry name" value="YALI0F12243P"/>
    <property type="match status" value="1"/>
</dbReference>
<dbReference type="Proteomes" id="UP000800039">
    <property type="component" value="Unassembled WGS sequence"/>
</dbReference>
<gene>
    <name evidence="2" type="ORF">K460DRAFT_378298</name>
</gene>
<dbReference type="RefSeq" id="XP_040785631.1">
    <property type="nucleotide sequence ID" value="XM_040935060.1"/>
</dbReference>
<keyword evidence="3" id="KW-1185">Reference proteome</keyword>
<protein>
    <submittedName>
        <fullName evidence="2">Uncharacterized protein</fullName>
    </submittedName>
</protein>
<dbReference type="EMBL" id="ML976617">
    <property type="protein sequence ID" value="KAF1843068.1"/>
    <property type="molecule type" value="Genomic_DNA"/>
</dbReference>
<organism evidence="2 3">
    <name type="scientific">Cucurbitaria berberidis CBS 394.84</name>
    <dbReference type="NCBI Taxonomy" id="1168544"/>
    <lineage>
        <taxon>Eukaryota</taxon>
        <taxon>Fungi</taxon>
        <taxon>Dikarya</taxon>
        <taxon>Ascomycota</taxon>
        <taxon>Pezizomycotina</taxon>
        <taxon>Dothideomycetes</taxon>
        <taxon>Pleosporomycetidae</taxon>
        <taxon>Pleosporales</taxon>
        <taxon>Pleosporineae</taxon>
        <taxon>Cucurbitariaceae</taxon>
        <taxon>Cucurbitaria</taxon>
    </lineage>
</organism>
<feature type="region of interest" description="Disordered" evidence="1">
    <location>
        <begin position="1"/>
        <end position="21"/>
    </location>
</feature>
<comment type="caution">
    <text evidence="2">The sequence shown here is derived from an EMBL/GenBank/DDBJ whole genome shotgun (WGS) entry which is preliminary data.</text>
</comment>
<reference evidence="2" key="1">
    <citation type="submission" date="2020-01" db="EMBL/GenBank/DDBJ databases">
        <authorList>
            <consortium name="DOE Joint Genome Institute"/>
            <person name="Haridas S."/>
            <person name="Albert R."/>
            <person name="Binder M."/>
            <person name="Bloem J."/>
            <person name="Labutti K."/>
            <person name="Salamov A."/>
            <person name="Andreopoulos B."/>
            <person name="Baker S.E."/>
            <person name="Barry K."/>
            <person name="Bills G."/>
            <person name="Bluhm B.H."/>
            <person name="Cannon C."/>
            <person name="Castanera R."/>
            <person name="Culley D.E."/>
            <person name="Daum C."/>
            <person name="Ezra D."/>
            <person name="Gonzalez J.B."/>
            <person name="Henrissat B."/>
            <person name="Kuo A."/>
            <person name="Liang C."/>
            <person name="Lipzen A."/>
            <person name="Lutzoni F."/>
            <person name="Magnuson J."/>
            <person name="Mondo S."/>
            <person name="Nolan M."/>
            <person name="Ohm R."/>
            <person name="Pangilinan J."/>
            <person name="Park H.-J."/>
            <person name="Ramirez L."/>
            <person name="Alfaro M."/>
            <person name="Sun H."/>
            <person name="Tritt A."/>
            <person name="Yoshinaga Y."/>
            <person name="Zwiers L.-H."/>
            <person name="Turgeon B.G."/>
            <person name="Goodwin S.B."/>
            <person name="Spatafora J.W."/>
            <person name="Crous P.W."/>
            <person name="Grigoriev I.V."/>
        </authorList>
    </citation>
    <scope>NUCLEOTIDE SEQUENCE</scope>
    <source>
        <strain evidence="2">CBS 394.84</strain>
    </source>
</reference>
<feature type="region of interest" description="Disordered" evidence="1">
    <location>
        <begin position="87"/>
        <end position="126"/>
    </location>
</feature>
<proteinExistence type="predicted"/>
<dbReference type="AlphaFoldDB" id="A0A9P4L6H6"/>
<evidence type="ECO:0000256" key="1">
    <source>
        <dbReference type="SAM" id="MobiDB-lite"/>
    </source>
</evidence>
<dbReference type="OrthoDB" id="21418at2759"/>
<sequence length="251" mass="27747">MDSMRSLNTSLPKTRRQPDVHQSFRTAALNVTNLYKSALADIDRARTDGYQEALDELLNLLDKENIGVGDGEGWRIRQWATERLDGALPKQSSSDSDDEYLDDKRARSSSPIMERHLSPDGTRTPDAVVDAQRCDSAPAPVQMEATTTEADMTPLHHVFQFSAPQVYPTGSTNEHAATDVSAAARRAFPAPRRPSNRPSSRNLQRSAAQNLFQLGSGAGQKRRLMQDFFNIDSNNDRRDGSSGGSKRGRMS</sequence>
<accession>A0A9P4L6H6</accession>
<feature type="compositionally biased region" description="Polar residues" evidence="1">
    <location>
        <begin position="202"/>
        <end position="213"/>
    </location>
</feature>
<evidence type="ECO:0000313" key="2">
    <source>
        <dbReference type="EMBL" id="KAF1843068.1"/>
    </source>
</evidence>
<dbReference type="GeneID" id="63852311"/>